<dbReference type="PANTHER" id="PTHR30537">
    <property type="entry name" value="HTH-TYPE TRANSCRIPTIONAL REGULATOR"/>
    <property type="match status" value="1"/>
</dbReference>
<dbReference type="RefSeq" id="WP_173195874.1">
    <property type="nucleotide sequence ID" value="NZ_JABFCX010000002.1"/>
</dbReference>
<dbReference type="PANTHER" id="PTHR30537:SF3">
    <property type="entry name" value="TRANSCRIPTIONAL REGULATORY PROTEIN"/>
    <property type="match status" value="1"/>
</dbReference>
<keyword evidence="4" id="KW-0804">Transcription</keyword>
<evidence type="ECO:0000259" key="5">
    <source>
        <dbReference type="PROSITE" id="PS50931"/>
    </source>
</evidence>
<dbReference type="GO" id="GO:0043565">
    <property type="term" value="F:sequence-specific DNA binding"/>
    <property type="evidence" value="ECO:0007669"/>
    <property type="project" value="TreeGrafter"/>
</dbReference>
<keyword evidence="7" id="KW-1185">Reference proteome</keyword>
<dbReference type="GO" id="GO:0003700">
    <property type="term" value="F:DNA-binding transcription factor activity"/>
    <property type="evidence" value="ECO:0007669"/>
    <property type="project" value="InterPro"/>
</dbReference>
<organism evidence="6 7">
    <name type="scientific">Parvularcula mediterranea</name>
    <dbReference type="NCBI Taxonomy" id="2732508"/>
    <lineage>
        <taxon>Bacteria</taxon>
        <taxon>Pseudomonadati</taxon>
        <taxon>Pseudomonadota</taxon>
        <taxon>Alphaproteobacteria</taxon>
        <taxon>Parvularculales</taxon>
        <taxon>Parvularculaceae</taxon>
        <taxon>Parvularcula</taxon>
    </lineage>
</organism>
<feature type="domain" description="HTH lysR-type" evidence="5">
    <location>
        <begin position="3"/>
        <end position="60"/>
    </location>
</feature>
<proteinExistence type="inferred from homology"/>
<dbReference type="EMBL" id="JABFCX010000002">
    <property type="protein sequence ID" value="NNU14872.1"/>
    <property type="molecule type" value="Genomic_DNA"/>
</dbReference>
<protein>
    <submittedName>
        <fullName evidence="6">LysR family transcriptional regulator</fullName>
    </submittedName>
</protein>
<name>A0A7Y3W445_9PROT</name>
<evidence type="ECO:0000313" key="6">
    <source>
        <dbReference type="EMBL" id="NNU14872.1"/>
    </source>
</evidence>
<dbReference type="SUPFAM" id="SSF53850">
    <property type="entry name" value="Periplasmic binding protein-like II"/>
    <property type="match status" value="1"/>
</dbReference>
<gene>
    <name evidence="6" type="ORF">HK107_00865</name>
</gene>
<dbReference type="Gene3D" id="1.10.10.10">
    <property type="entry name" value="Winged helix-like DNA-binding domain superfamily/Winged helix DNA-binding domain"/>
    <property type="match status" value="1"/>
</dbReference>
<reference evidence="6 7" key="1">
    <citation type="submission" date="2020-05" db="EMBL/GenBank/DDBJ databases">
        <title>Parvularcula mediterraneae sp. nov., isolated from polypropylene straw from shallow seawater of the seashore of Laganas in Zakynthos island, Greece.</title>
        <authorList>
            <person name="Szabo I."/>
            <person name="Al-Omari J."/>
            <person name="Rado J."/>
            <person name="Szerdahelyi G.S."/>
        </authorList>
    </citation>
    <scope>NUCLEOTIDE SEQUENCE [LARGE SCALE GENOMIC DNA]</scope>
    <source>
        <strain evidence="6 7">ZS-1/3</strain>
    </source>
</reference>
<dbReference type="InterPro" id="IPR058163">
    <property type="entry name" value="LysR-type_TF_proteobact-type"/>
</dbReference>
<dbReference type="PRINTS" id="PR00039">
    <property type="entry name" value="HTHLYSR"/>
</dbReference>
<dbReference type="InterPro" id="IPR005119">
    <property type="entry name" value="LysR_subst-bd"/>
</dbReference>
<dbReference type="Pfam" id="PF03466">
    <property type="entry name" value="LysR_substrate"/>
    <property type="match status" value="1"/>
</dbReference>
<keyword evidence="2" id="KW-0805">Transcription regulation</keyword>
<dbReference type="GO" id="GO:0006351">
    <property type="term" value="P:DNA-templated transcription"/>
    <property type="evidence" value="ECO:0007669"/>
    <property type="project" value="TreeGrafter"/>
</dbReference>
<dbReference type="Proteomes" id="UP000536835">
    <property type="component" value="Unassembled WGS sequence"/>
</dbReference>
<dbReference type="InterPro" id="IPR000847">
    <property type="entry name" value="LysR_HTH_N"/>
</dbReference>
<dbReference type="InterPro" id="IPR036388">
    <property type="entry name" value="WH-like_DNA-bd_sf"/>
</dbReference>
<dbReference type="SUPFAM" id="SSF46785">
    <property type="entry name" value="Winged helix' DNA-binding domain"/>
    <property type="match status" value="1"/>
</dbReference>
<keyword evidence="3" id="KW-0238">DNA-binding</keyword>
<evidence type="ECO:0000256" key="4">
    <source>
        <dbReference type="ARBA" id="ARBA00023163"/>
    </source>
</evidence>
<sequence length="295" mass="32609">MTFDWNRMRAFLATAEEGSLSAAARKLGSSQPTLGRQVSALEDELGIALFEREGTRLVLTEGGLSLVEHARAMRDAAESAALAASGRSESIEGSVCLSVGELFAAHALPSILLKLRNAHPRIDIDVVASNSASDLKRREADIAFRAGRPTQPDLVARKVGDLSSALYASREYLDERPRPASKEDLSEARFIGFDDTGSYREFLNGVGYDLSEKNFPVRAENHLVQWEMARRGLGIVTALEIIGEPASGLERVLKEPLLTQPMWLVAHRELKTSRRIRLVFDFLYEELRALCLNPF</sequence>
<evidence type="ECO:0000313" key="7">
    <source>
        <dbReference type="Proteomes" id="UP000536835"/>
    </source>
</evidence>
<dbReference type="FunFam" id="1.10.10.10:FF:000001">
    <property type="entry name" value="LysR family transcriptional regulator"/>
    <property type="match status" value="1"/>
</dbReference>
<accession>A0A7Y3W445</accession>
<evidence type="ECO:0000256" key="2">
    <source>
        <dbReference type="ARBA" id="ARBA00023015"/>
    </source>
</evidence>
<dbReference type="InterPro" id="IPR036390">
    <property type="entry name" value="WH_DNA-bd_sf"/>
</dbReference>
<dbReference type="Gene3D" id="3.40.190.290">
    <property type="match status" value="1"/>
</dbReference>
<dbReference type="AlphaFoldDB" id="A0A7Y3W445"/>
<dbReference type="PROSITE" id="PS50931">
    <property type="entry name" value="HTH_LYSR"/>
    <property type="match status" value="1"/>
</dbReference>
<evidence type="ECO:0000256" key="1">
    <source>
        <dbReference type="ARBA" id="ARBA00009437"/>
    </source>
</evidence>
<comment type="similarity">
    <text evidence="1">Belongs to the LysR transcriptional regulatory family.</text>
</comment>
<dbReference type="Pfam" id="PF00126">
    <property type="entry name" value="HTH_1"/>
    <property type="match status" value="1"/>
</dbReference>
<comment type="caution">
    <text evidence="6">The sequence shown here is derived from an EMBL/GenBank/DDBJ whole genome shotgun (WGS) entry which is preliminary data.</text>
</comment>
<evidence type="ECO:0000256" key="3">
    <source>
        <dbReference type="ARBA" id="ARBA00023125"/>
    </source>
</evidence>